<feature type="transmembrane region" description="Helical" evidence="6">
    <location>
        <begin position="319"/>
        <end position="335"/>
    </location>
</feature>
<name>A0A3D2X3F5_9FIRM</name>
<keyword evidence="2" id="KW-1003">Cell membrane</keyword>
<dbReference type="PANTHER" id="PTHR23513">
    <property type="entry name" value="INTEGRAL MEMBRANE EFFLUX PROTEIN-RELATED"/>
    <property type="match status" value="1"/>
</dbReference>
<keyword evidence="4 6" id="KW-1133">Transmembrane helix</keyword>
<evidence type="ECO:0000256" key="4">
    <source>
        <dbReference type="ARBA" id="ARBA00022989"/>
    </source>
</evidence>
<feature type="transmembrane region" description="Helical" evidence="6">
    <location>
        <begin position="251"/>
        <end position="274"/>
    </location>
</feature>
<organism evidence="7 8">
    <name type="scientific">Lachnoclostridium phytofermentans</name>
    <dbReference type="NCBI Taxonomy" id="66219"/>
    <lineage>
        <taxon>Bacteria</taxon>
        <taxon>Bacillati</taxon>
        <taxon>Bacillota</taxon>
        <taxon>Clostridia</taxon>
        <taxon>Lachnospirales</taxon>
        <taxon>Lachnospiraceae</taxon>
    </lineage>
</organism>
<keyword evidence="5 6" id="KW-0472">Membrane</keyword>
<dbReference type="AlphaFoldDB" id="A0A3D2X3F5"/>
<evidence type="ECO:0000313" key="8">
    <source>
        <dbReference type="Proteomes" id="UP000262969"/>
    </source>
</evidence>
<feature type="transmembrane region" description="Helical" evidence="6">
    <location>
        <begin position="20"/>
        <end position="43"/>
    </location>
</feature>
<accession>A0A3D2X3F5</accession>
<evidence type="ECO:0000256" key="5">
    <source>
        <dbReference type="ARBA" id="ARBA00023136"/>
    </source>
</evidence>
<evidence type="ECO:0000256" key="2">
    <source>
        <dbReference type="ARBA" id="ARBA00022475"/>
    </source>
</evidence>
<feature type="transmembrane region" description="Helical" evidence="6">
    <location>
        <begin position="148"/>
        <end position="168"/>
    </location>
</feature>
<feature type="transmembrane region" description="Helical" evidence="6">
    <location>
        <begin position="82"/>
        <end position="101"/>
    </location>
</feature>
<dbReference type="InterPro" id="IPR011701">
    <property type="entry name" value="MFS"/>
</dbReference>
<feature type="transmembrane region" description="Helical" evidence="6">
    <location>
        <begin position="380"/>
        <end position="399"/>
    </location>
</feature>
<keyword evidence="3 6" id="KW-0812">Transmembrane</keyword>
<feature type="transmembrane region" description="Helical" evidence="6">
    <location>
        <begin position="108"/>
        <end position="128"/>
    </location>
</feature>
<evidence type="ECO:0000313" key="7">
    <source>
        <dbReference type="EMBL" id="HCL01671.1"/>
    </source>
</evidence>
<reference evidence="7 8" key="1">
    <citation type="journal article" date="2018" name="Nat. Biotechnol.">
        <title>A standardized bacterial taxonomy based on genome phylogeny substantially revises the tree of life.</title>
        <authorList>
            <person name="Parks D.H."/>
            <person name="Chuvochina M."/>
            <person name="Waite D.W."/>
            <person name="Rinke C."/>
            <person name="Skarshewski A."/>
            <person name="Chaumeil P.A."/>
            <person name="Hugenholtz P."/>
        </authorList>
    </citation>
    <scope>NUCLEOTIDE SEQUENCE [LARGE SCALE GENOMIC DNA]</scope>
    <source>
        <strain evidence="7">UBA11728</strain>
    </source>
</reference>
<evidence type="ECO:0000256" key="6">
    <source>
        <dbReference type="SAM" id="Phobius"/>
    </source>
</evidence>
<proteinExistence type="predicted"/>
<evidence type="ECO:0000256" key="1">
    <source>
        <dbReference type="ARBA" id="ARBA00004651"/>
    </source>
</evidence>
<sequence length="414" mass="46732">MVINLNTRKSTLWTSNFTIITLGTIISAIGGVAVNFSFSFVVLDNTQSTLLAGIFLAISMIPGILLPILISPYLDHFKRKPIIVGIDAFNGILYLAFGVYLMINKYNFLSYTLFSLVTGSTGTIYQLAYTSFYPNLIPEGYAQKGYTVSSMIYPTVMIVMNPVASLLYSNFGMGWVCMIEGVLLLCASLMETQIKVEEKVSHKGHFSLKEYWNDLSEGIRYLKKDKGLQRIYSYMPITQGISQGNSSLIKAYFMATPGLGITLYSIFTIAEFIGRTIGGIIHYRIEIKAQKRFRFAFLVYQLYSFMDMILLWIGYPFMLLNRSICGFLGINSATLRESSVQNYIPDDKRAKLNAVFQATFSLSGMLFSVIIGGLGEIVSYQMAIVIMSLINMLLCYFIMYRGREKVKEIYNHIY</sequence>
<dbReference type="PANTHER" id="PTHR23513:SF6">
    <property type="entry name" value="MAJOR FACILITATOR SUPERFAMILY ASSOCIATED DOMAIN-CONTAINING PROTEIN"/>
    <property type="match status" value="1"/>
</dbReference>
<dbReference type="SUPFAM" id="SSF103473">
    <property type="entry name" value="MFS general substrate transporter"/>
    <property type="match status" value="1"/>
</dbReference>
<dbReference type="EMBL" id="DPVV01000158">
    <property type="protein sequence ID" value="HCL01671.1"/>
    <property type="molecule type" value="Genomic_DNA"/>
</dbReference>
<dbReference type="Gene3D" id="1.20.1250.20">
    <property type="entry name" value="MFS general substrate transporter like domains"/>
    <property type="match status" value="1"/>
</dbReference>
<dbReference type="Proteomes" id="UP000262969">
    <property type="component" value="Unassembled WGS sequence"/>
</dbReference>
<gene>
    <name evidence="7" type="ORF">DHW61_04525</name>
</gene>
<protein>
    <submittedName>
        <fullName evidence="7">MFS transporter</fullName>
    </submittedName>
</protein>
<dbReference type="InterPro" id="IPR036259">
    <property type="entry name" value="MFS_trans_sf"/>
</dbReference>
<dbReference type="GO" id="GO:0022857">
    <property type="term" value="F:transmembrane transporter activity"/>
    <property type="evidence" value="ECO:0007669"/>
    <property type="project" value="InterPro"/>
</dbReference>
<evidence type="ECO:0000256" key="3">
    <source>
        <dbReference type="ARBA" id="ARBA00022692"/>
    </source>
</evidence>
<comment type="subcellular location">
    <subcellularLocation>
        <location evidence="1">Cell membrane</location>
        <topology evidence="1">Multi-pass membrane protein</topology>
    </subcellularLocation>
</comment>
<comment type="caution">
    <text evidence="7">The sequence shown here is derived from an EMBL/GenBank/DDBJ whole genome shotgun (WGS) entry which is preliminary data.</text>
</comment>
<dbReference type="Pfam" id="PF07690">
    <property type="entry name" value="MFS_1"/>
    <property type="match status" value="2"/>
</dbReference>
<feature type="transmembrane region" description="Helical" evidence="6">
    <location>
        <begin position="50"/>
        <end position="70"/>
    </location>
</feature>
<dbReference type="GO" id="GO:0005886">
    <property type="term" value="C:plasma membrane"/>
    <property type="evidence" value="ECO:0007669"/>
    <property type="project" value="UniProtKB-SubCell"/>
</dbReference>
<dbReference type="CDD" id="cd06173">
    <property type="entry name" value="MFS_MefA_like"/>
    <property type="match status" value="1"/>
</dbReference>
<feature type="transmembrane region" description="Helical" evidence="6">
    <location>
        <begin position="355"/>
        <end position="374"/>
    </location>
</feature>